<feature type="compositionally biased region" description="Basic and acidic residues" evidence="1">
    <location>
        <begin position="77"/>
        <end position="91"/>
    </location>
</feature>
<comment type="caution">
    <text evidence="2">The sequence shown here is derived from an EMBL/GenBank/DDBJ whole genome shotgun (WGS) entry which is preliminary data.</text>
</comment>
<protein>
    <recommendedName>
        <fullName evidence="4">Toxic anion resistance protein TelA</fullName>
    </recommendedName>
</protein>
<keyword evidence="3" id="KW-1185">Reference proteome</keyword>
<name>A0ABS4UBP4_9ACTN</name>
<dbReference type="Proteomes" id="UP000755585">
    <property type="component" value="Unassembled WGS sequence"/>
</dbReference>
<dbReference type="RefSeq" id="WP_209692279.1">
    <property type="nucleotide sequence ID" value="NZ_BAAAVU010000028.1"/>
</dbReference>
<sequence>MIMGGGSFQDLLDDAKANDSMEVDTSFLDEFRRTGAGTPPPAEGAAYDEPTFDVAEPPIEDATHVGQAAGPPASEPVPDKPTPERAAHDGLEAVGAGSPTNHGGSPRRSSSSGSGGTSAPLPDPQQPAATSPRSDGTDTSGPRPEIRAPQELDAVLDAEDERNLDNLAESAVSAHRKTDQQDAIQAATGTRGGGSGTAESLPESGFRIIGLASQPMVRNLPRALVDALRLQLHSAAIRERRVSDKVAEAFSRRLSQGALVTAFLLAQLDVRMETDPATQVAVELFRSQDPLLGSIAGRIDTLEQLEHERTAQLERLHAMATAIQRTSAVIEQSVAYSIADRTVNFLRGSHNIHDAPITHQDAIYIRDRARDETRKRSKFEDDRDGRPIR</sequence>
<reference evidence="2 3" key="1">
    <citation type="submission" date="2021-03" db="EMBL/GenBank/DDBJ databases">
        <title>Sequencing the genomes of 1000 actinobacteria strains.</title>
        <authorList>
            <person name="Klenk H.-P."/>
        </authorList>
    </citation>
    <scope>NUCLEOTIDE SEQUENCE [LARGE SCALE GENOMIC DNA]</scope>
    <source>
        <strain evidence="2 3">DSM 18824</strain>
    </source>
</reference>
<evidence type="ECO:0000256" key="1">
    <source>
        <dbReference type="SAM" id="MobiDB-lite"/>
    </source>
</evidence>
<dbReference type="EMBL" id="JAGINT010000001">
    <property type="protein sequence ID" value="MBP2349057.1"/>
    <property type="molecule type" value="Genomic_DNA"/>
</dbReference>
<organism evidence="2 3">
    <name type="scientific">Kribbella aluminosa</name>
    <dbReference type="NCBI Taxonomy" id="416017"/>
    <lineage>
        <taxon>Bacteria</taxon>
        <taxon>Bacillati</taxon>
        <taxon>Actinomycetota</taxon>
        <taxon>Actinomycetes</taxon>
        <taxon>Propionibacteriales</taxon>
        <taxon>Kribbellaceae</taxon>
        <taxon>Kribbella</taxon>
    </lineage>
</organism>
<gene>
    <name evidence="2" type="ORF">JOF29_000140</name>
</gene>
<evidence type="ECO:0000313" key="3">
    <source>
        <dbReference type="Proteomes" id="UP000755585"/>
    </source>
</evidence>
<proteinExistence type="predicted"/>
<accession>A0ABS4UBP4</accession>
<feature type="region of interest" description="Disordered" evidence="1">
    <location>
        <begin position="28"/>
        <end position="150"/>
    </location>
</feature>
<feature type="region of interest" description="Disordered" evidence="1">
    <location>
        <begin position="171"/>
        <end position="202"/>
    </location>
</feature>
<evidence type="ECO:0008006" key="4">
    <source>
        <dbReference type="Google" id="ProtNLM"/>
    </source>
</evidence>
<evidence type="ECO:0000313" key="2">
    <source>
        <dbReference type="EMBL" id="MBP2349057.1"/>
    </source>
</evidence>
<feature type="compositionally biased region" description="Polar residues" evidence="1">
    <location>
        <begin position="127"/>
        <end position="140"/>
    </location>
</feature>
<feature type="compositionally biased region" description="Low complexity" evidence="1">
    <location>
        <begin position="103"/>
        <end position="112"/>
    </location>
</feature>